<dbReference type="InterPro" id="IPR031939">
    <property type="entry name" value="Adhesin_E-like"/>
</dbReference>
<dbReference type="AlphaFoldDB" id="A0A3D9B4H7"/>
<evidence type="ECO:0000313" key="3">
    <source>
        <dbReference type="Proteomes" id="UP000256257"/>
    </source>
</evidence>
<name>A0A3D9B4H7_9FLAO</name>
<reference evidence="2 3" key="1">
    <citation type="submission" date="2018-06" db="EMBL/GenBank/DDBJ databases">
        <title>Novel Chryseobacterium species.</title>
        <authorList>
            <person name="Newman J."/>
            <person name="Hugo C."/>
            <person name="Oosthuizen L."/>
            <person name="Charimba G."/>
        </authorList>
    </citation>
    <scope>NUCLEOTIDE SEQUENCE [LARGE SCALE GENOMIC DNA]</scope>
    <source>
        <strain evidence="2 3">7_F195</strain>
    </source>
</reference>
<keyword evidence="3" id="KW-1185">Reference proteome</keyword>
<accession>A0A3D9B4H7</accession>
<dbReference type="EMBL" id="QNVV01000004">
    <property type="protein sequence ID" value="REC48544.1"/>
    <property type="molecule type" value="Genomic_DNA"/>
</dbReference>
<dbReference type="Proteomes" id="UP000256257">
    <property type="component" value="Unassembled WGS sequence"/>
</dbReference>
<dbReference type="Pfam" id="PF16747">
    <property type="entry name" value="Adhesin_E"/>
    <property type="match status" value="1"/>
</dbReference>
<gene>
    <name evidence="2" type="ORF">DRF67_06915</name>
</gene>
<organism evidence="2 3">
    <name type="scientific">Chryseobacterium pennipullorum</name>
    <dbReference type="NCBI Taxonomy" id="2258963"/>
    <lineage>
        <taxon>Bacteria</taxon>
        <taxon>Pseudomonadati</taxon>
        <taxon>Bacteroidota</taxon>
        <taxon>Flavobacteriia</taxon>
        <taxon>Flavobacteriales</taxon>
        <taxon>Weeksellaceae</taxon>
        <taxon>Chryseobacterium group</taxon>
        <taxon>Chryseobacterium</taxon>
    </lineage>
</organism>
<feature type="domain" description="Surface-adhesin protein E-like" evidence="1">
    <location>
        <begin position="29"/>
        <end position="132"/>
    </location>
</feature>
<protein>
    <recommendedName>
        <fullName evidence="1">Surface-adhesin protein E-like domain-containing protein</fullName>
    </recommendedName>
</protein>
<comment type="caution">
    <text evidence="2">The sequence shown here is derived from an EMBL/GenBank/DDBJ whole genome shotgun (WGS) entry which is preliminary data.</text>
</comment>
<sequence>MRKVLILITIILSAYLYSQQDGFQYATTDNKGVDYYLKLEGNNLYGLSQKVWVKHIAESKQIKSKKGKLISNGGGKVLTLFDISCQYSTYQILNTIKYNKNGDVIWSNNIPSSTENVVPGSVMEGIYEAICAKK</sequence>
<evidence type="ECO:0000313" key="2">
    <source>
        <dbReference type="EMBL" id="REC48544.1"/>
    </source>
</evidence>
<dbReference type="RefSeq" id="WP_115927570.1">
    <property type="nucleotide sequence ID" value="NZ_QNVV01000004.1"/>
</dbReference>
<evidence type="ECO:0000259" key="1">
    <source>
        <dbReference type="Pfam" id="PF16747"/>
    </source>
</evidence>
<proteinExistence type="predicted"/>
<dbReference type="OrthoDB" id="1260281at2"/>